<sequence>MRRRPEAAVPAREGSPRLWGVEGEFAGSGFKLSDCWLTLGRDAAQCGIIFPYDAGEISRKHCSLRFEAERGLFLIEDHHSSNGTFLSDGERLEPGVIYELRPGARFSLSGERHWFEVQI</sequence>
<dbReference type="SUPFAM" id="SSF49879">
    <property type="entry name" value="SMAD/FHA domain"/>
    <property type="match status" value="1"/>
</dbReference>
<comment type="caution">
    <text evidence="2">The sequence shown here is derived from an EMBL/GenBank/DDBJ whole genome shotgun (WGS) entry which is preliminary data.</text>
</comment>
<dbReference type="AlphaFoldDB" id="A0A841TFC8"/>
<evidence type="ECO:0000259" key="1">
    <source>
        <dbReference type="PROSITE" id="PS50006"/>
    </source>
</evidence>
<dbReference type="Proteomes" id="UP000574133">
    <property type="component" value="Unassembled WGS sequence"/>
</dbReference>
<evidence type="ECO:0000313" key="3">
    <source>
        <dbReference type="Proteomes" id="UP000574133"/>
    </source>
</evidence>
<dbReference type="PROSITE" id="PS50006">
    <property type="entry name" value="FHA_DOMAIN"/>
    <property type="match status" value="1"/>
</dbReference>
<accession>A0A841TFC8</accession>
<dbReference type="EMBL" id="JACJVN010000057">
    <property type="protein sequence ID" value="MBB6678669.1"/>
    <property type="molecule type" value="Genomic_DNA"/>
</dbReference>
<organism evidence="2 3">
    <name type="scientific">Cohnella lubricantis</name>
    <dbReference type="NCBI Taxonomy" id="2163172"/>
    <lineage>
        <taxon>Bacteria</taxon>
        <taxon>Bacillati</taxon>
        <taxon>Bacillota</taxon>
        <taxon>Bacilli</taxon>
        <taxon>Bacillales</taxon>
        <taxon>Paenibacillaceae</taxon>
        <taxon>Cohnella</taxon>
    </lineage>
</organism>
<protein>
    <submittedName>
        <fullName evidence="2">FHA domain-containing protein</fullName>
    </submittedName>
</protein>
<dbReference type="SMART" id="SM00240">
    <property type="entry name" value="FHA"/>
    <property type="match status" value="1"/>
</dbReference>
<proteinExistence type="predicted"/>
<feature type="domain" description="FHA" evidence="1">
    <location>
        <begin position="37"/>
        <end position="91"/>
    </location>
</feature>
<gene>
    <name evidence="2" type="ORF">H4Q31_15370</name>
</gene>
<dbReference type="InterPro" id="IPR008984">
    <property type="entry name" value="SMAD_FHA_dom_sf"/>
</dbReference>
<evidence type="ECO:0000313" key="2">
    <source>
        <dbReference type="EMBL" id="MBB6678669.1"/>
    </source>
</evidence>
<dbReference type="InterPro" id="IPR050923">
    <property type="entry name" value="Cell_Proc_Reg/RNA_Proc"/>
</dbReference>
<reference evidence="2 3" key="1">
    <citation type="submission" date="2020-08" db="EMBL/GenBank/DDBJ databases">
        <title>Cohnella phylogeny.</title>
        <authorList>
            <person name="Dunlap C."/>
        </authorList>
    </citation>
    <scope>NUCLEOTIDE SEQUENCE [LARGE SCALE GENOMIC DNA]</scope>
    <source>
        <strain evidence="2 3">DSM 103658</strain>
    </source>
</reference>
<keyword evidence="3" id="KW-1185">Reference proteome</keyword>
<dbReference type="Gene3D" id="2.60.200.20">
    <property type="match status" value="1"/>
</dbReference>
<dbReference type="Pfam" id="PF00498">
    <property type="entry name" value="FHA"/>
    <property type="match status" value="1"/>
</dbReference>
<dbReference type="PANTHER" id="PTHR23308">
    <property type="entry name" value="NUCLEAR INHIBITOR OF PROTEIN PHOSPHATASE-1"/>
    <property type="match status" value="1"/>
</dbReference>
<name>A0A841TFC8_9BACL</name>
<dbReference type="InterPro" id="IPR000253">
    <property type="entry name" value="FHA_dom"/>
</dbReference>
<dbReference type="CDD" id="cd00060">
    <property type="entry name" value="FHA"/>
    <property type="match status" value="1"/>
</dbReference>